<sequence length="339" mass="37819">MNLSNRVILAIALLFIGWLFSWAIFAPKEDPSNRIYQTLKQQEKQADLTFKDVTFEEIAQGIKYWQLVAESAMVNKSTQIATLKTAHGTFFKGGSPVLRFRSPAALWDMKQKEILLDKPIGYDLSLEDKVNTLLKNIKQRSISSFTLPPNYLNGHGYWFAANNLSWKVATQQLLCTGQIILNKGEVTGLAERLESDVALEHILLSNNAKVIIKLVDSFPVTQEAAVFEIISRQNLIKARGQPVLYWGKAKVTATNFSFSQREETLKLDGNVTINYGDIWAFGQTGLYSLKTEEIILNGNAQAKQAENKLQGNAIKVSLKNNSLAVIGKGKVVINEGNLK</sequence>
<comment type="caution">
    <text evidence="2">The sequence shown here is derived from an EMBL/GenBank/DDBJ whole genome shotgun (WGS) entry which is preliminary data.</text>
</comment>
<evidence type="ECO:0000313" key="3">
    <source>
        <dbReference type="Proteomes" id="UP000231343"/>
    </source>
</evidence>
<gene>
    <name evidence="2" type="ORF">COT42_07570</name>
</gene>
<organism evidence="2 3">
    <name type="scientific">Candidatus Saganbacteria bacterium CG08_land_8_20_14_0_20_45_16</name>
    <dbReference type="NCBI Taxonomy" id="2014293"/>
    <lineage>
        <taxon>Bacteria</taxon>
        <taxon>Bacillati</taxon>
        <taxon>Saganbacteria</taxon>
    </lineage>
</organism>
<evidence type="ECO:0000259" key="1">
    <source>
        <dbReference type="Pfam" id="PF03968"/>
    </source>
</evidence>
<feature type="domain" description="Organic solvent tolerance-like N-terminal" evidence="1">
    <location>
        <begin position="161"/>
        <end position="320"/>
    </location>
</feature>
<dbReference type="GO" id="GO:0017089">
    <property type="term" value="F:glycolipid transfer activity"/>
    <property type="evidence" value="ECO:0007669"/>
    <property type="project" value="TreeGrafter"/>
</dbReference>
<dbReference type="Gene3D" id="2.60.450.10">
    <property type="entry name" value="Lipopolysaccharide (LPS) transport protein A like domain"/>
    <property type="match status" value="1"/>
</dbReference>
<dbReference type="Proteomes" id="UP000231343">
    <property type="component" value="Unassembled WGS sequence"/>
</dbReference>
<dbReference type="EMBL" id="PEYM01000127">
    <property type="protein sequence ID" value="PIS28558.1"/>
    <property type="molecule type" value="Genomic_DNA"/>
</dbReference>
<dbReference type="Pfam" id="PF03968">
    <property type="entry name" value="LptD_N"/>
    <property type="match status" value="1"/>
</dbReference>
<protein>
    <recommendedName>
        <fullName evidence="1">Organic solvent tolerance-like N-terminal domain-containing protein</fullName>
    </recommendedName>
</protein>
<accession>A0A2H0XWM8</accession>
<dbReference type="AlphaFoldDB" id="A0A2H0XWM8"/>
<evidence type="ECO:0000313" key="2">
    <source>
        <dbReference type="EMBL" id="PIS28558.1"/>
    </source>
</evidence>
<dbReference type="GO" id="GO:0005886">
    <property type="term" value="C:plasma membrane"/>
    <property type="evidence" value="ECO:0007669"/>
    <property type="project" value="TreeGrafter"/>
</dbReference>
<dbReference type="InterPro" id="IPR005653">
    <property type="entry name" value="OstA-like_N"/>
</dbReference>
<dbReference type="InterPro" id="IPR052363">
    <property type="entry name" value="LPS_export_LptC"/>
</dbReference>
<name>A0A2H0XWM8_UNCSA</name>
<proteinExistence type="predicted"/>
<dbReference type="Pfam" id="PF06835">
    <property type="entry name" value="LptC"/>
    <property type="match status" value="1"/>
</dbReference>
<dbReference type="PANTHER" id="PTHR37481">
    <property type="entry name" value="LIPOPOLYSACCHARIDE EXPORT SYSTEM PROTEIN LPTC"/>
    <property type="match status" value="1"/>
</dbReference>
<reference evidence="2 3" key="1">
    <citation type="submission" date="2017-09" db="EMBL/GenBank/DDBJ databases">
        <title>Depth-based differentiation of microbial function through sediment-hosted aquifers and enrichment of novel symbionts in the deep terrestrial subsurface.</title>
        <authorList>
            <person name="Probst A.J."/>
            <person name="Ladd B."/>
            <person name="Jarett J.K."/>
            <person name="Geller-Mcgrath D.E."/>
            <person name="Sieber C.M."/>
            <person name="Emerson J.B."/>
            <person name="Anantharaman K."/>
            <person name="Thomas B.C."/>
            <person name="Malmstrom R."/>
            <person name="Stieglmeier M."/>
            <person name="Klingl A."/>
            <person name="Woyke T."/>
            <person name="Ryan C.M."/>
            <person name="Banfield J.F."/>
        </authorList>
    </citation>
    <scope>NUCLEOTIDE SEQUENCE [LARGE SCALE GENOMIC DNA]</scope>
    <source>
        <strain evidence="2">CG08_land_8_20_14_0_20_45_16</strain>
    </source>
</reference>
<dbReference type="PANTHER" id="PTHR37481:SF1">
    <property type="entry name" value="LIPOPOLYSACCHARIDE EXPORT SYSTEM PROTEIN LPTC"/>
    <property type="match status" value="1"/>
</dbReference>
<dbReference type="InterPro" id="IPR010664">
    <property type="entry name" value="LipoPS_assembly_LptC-rel"/>
</dbReference>
<dbReference type="GO" id="GO:0015920">
    <property type="term" value="P:lipopolysaccharide transport"/>
    <property type="evidence" value="ECO:0007669"/>
    <property type="project" value="TreeGrafter"/>
</dbReference>
<dbReference type="GO" id="GO:0030288">
    <property type="term" value="C:outer membrane-bounded periplasmic space"/>
    <property type="evidence" value="ECO:0007669"/>
    <property type="project" value="TreeGrafter"/>
</dbReference>